<reference evidence="2 3" key="1">
    <citation type="journal article" date="2017" name="Int. J. Syst. Evol. Microbiol.">
        <title>Bacillus mangrovi sp. nov., isolated from a sediment sample from a mangrove forest.</title>
        <authorList>
            <person name="Gupta V."/>
            <person name="Singh P.K."/>
            <person name="Korpole S."/>
            <person name="Tanuku N.R.S."/>
            <person name="Pinnaka A.K."/>
        </authorList>
    </citation>
    <scope>NUCLEOTIDE SEQUENCE [LARGE SCALE GENOMIC DNA]</scope>
    <source>
        <strain evidence="2 3">KCTC 33872</strain>
    </source>
</reference>
<keyword evidence="1" id="KW-0812">Transmembrane</keyword>
<sequence>MFWAIGIPAILLFLIVLIVLTKLTVTVEYRKAGKNDDLRIKFRAWFGMIRYTYQIPVIKANEKDLTVDVKKESKAGKADSEGKSRSDKISKNDIAASLKDFKELASHISGLHSIVRKFLKGIEITELEWHTRFGLGDAASTGSAAGILWGIKGIFCGAASGLMKLKTEPVIAVVPVFQGLCLDVVLTGMFRFRLGHAIIGGLRFVKFWKGGKPSFTSKRLSKHFGEHNNSA</sequence>
<dbReference type="AlphaFoldDB" id="A0A7X2S364"/>
<feature type="transmembrane region" description="Helical" evidence="1">
    <location>
        <begin position="6"/>
        <end position="25"/>
    </location>
</feature>
<name>A0A7X2S364_9BACI</name>
<keyword evidence="1" id="KW-0472">Membrane</keyword>
<evidence type="ECO:0000313" key="2">
    <source>
        <dbReference type="EMBL" id="MTH52839.1"/>
    </source>
</evidence>
<evidence type="ECO:0000256" key="1">
    <source>
        <dbReference type="SAM" id="Phobius"/>
    </source>
</evidence>
<dbReference type="OrthoDB" id="1683589at2"/>
<evidence type="ECO:0000313" key="3">
    <source>
        <dbReference type="Proteomes" id="UP000434639"/>
    </source>
</evidence>
<dbReference type="Proteomes" id="UP000434639">
    <property type="component" value="Unassembled WGS sequence"/>
</dbReference>
<keyword evidence="1" id="KW-1133">Transmembrane helix</keyword>
<comment type="caution">
    <text evidence="2">The sequence shown here is derived from an EMBL/GenBank/DDBJ whole genome shotgun (WGS) entry which is preliminary data.</text>
</comment>
<organism evidence="2 3">
    <name type="scientific">Metabacillus mangrovi</name>
    <dbReference type="NCBI Taxonomy" id="1491830"/>
    <lineage>
        <taxon>Bacteria</taxon>
        <taxon>Bacillati</taxon>
        <taxon>Bacillota</taxon>
        <taxon>Bacilli</taxon>
        <taxon>Bacillales</taxon>
        <taxon>Bacillaceae</taxon>
        <taxon>Metabacillus</taxon>
    </lineage>
</organism>
<dbReference type="EMBL" id="WMIB01000003">
    <property type="protein sequence ID" value="MTH52839.1"/>
    <property type="molecule type" value="Genomic_DNA"/>
</dbReference>
<accession>A0A7X2S364</accession>
<proteinExistence type="predicted"/>
<gene>
    <name evidence="2" type="ORF">GKZ89_05405</name>
</gene>
<dbReference type="Pfam" id="PF11167">
    <property type="entry name" value="DUF2953"/>
    <property type="match status" value="1"/>
</dbReference>
<dbReference type="InterPro" id="IPR021338">
    <property type="entry name" value="DUF2953"/>
</dbReference>
<dbReference type="RefSeq" id="WP_155111381.1">
    <property type="nucleotide sequence ID" value="NZ_WMIB01000003.1"/>
</dbReference>
<keyword evidence="3" id="KW-1185">Reference proteome</keyword>
<protein>
    <submittedName>
        <fullName evidence="2">DUF2953 domain-containing protein</fullName>
    </submittedName>
</protein>